<dbReference type="InterPro" id="IPR043128">
    <property type="entry name" value="Rev_trsase/Diguanyl_cyclase"/>
</dbReference>
<dbReference type="GO" id="GO:0003887">
    <property type="term" value="F:DNA-directed DNA polymerase activity"/>
    <property type="evidence" value="ECO:0007669"/>
    <property type="project" value="TreeGrafter"/>
</dbReference>
<name>A0A7S3SAV3_EMIHU</name>
<dbReference type="Gene3D" id="4.10.1060.10">
    <property type="entry name" value="Zinc finger, RanBP2-type"/>
    <property type="match status" value="1"/>
</dbReference>
<dbReference type="Pfam" id="PF00817">
    <property type="entry name" value="IMS"/>
    <property type="match status" value="1"/>
</dbReference>
<evidence type="ECO:0000259" key="12">
    <source>
        <dbReference type="PROSITE" id="PS50173"/>
    </source>
</evidence>
<proteinExistence type="predicted"/>
<dbReference type="EMBL" id="HBIR01022774">
    <property type="protein sequence ID" value="CAE0549383.1"/>
    <property type="molecule type" value="Transcribed_RNA"/>
</dbReference>
<dbReference type="Gene3D" id="3.40.1170.60">
    <property type="match status" value="1"/>
</dbReference>
<evidence type="ECO:0000313" key="14">
    <source>
        <dbReference type="EMBL" id="CAE0549383.1"/>
    </source>
</evidence>
<dbReference type="InterPro" id="IPR036775">
    <property type="entry name" value="DNA_pol_Y-fam_lit_finger_sf"/>
</dbReference>
<evidence type="ECO:0000256" key="4">
    <source>
        <dbReference type="ARBA" id="ARBA00022763"/>
    </source>
</evidence>
<dbReference type="GO" id="GO:0005634">
    <property type="term" value="C:nucleus"/>
    <property type="evidence" value="ECO:0007669"/>
    <property type="project" value="UniProtKB-SubCell"/>
</dbReference>
<evidence type="ECO:0000256" key="10">
    <source>
        <dbReference type="PROSITE-ProRule" id="PRU00322"/>
    </source>
</evidence>
<evidence type="ECO:0000256" key="7">
    <source>
        <dbReference type="ARBA" id="ARBA00023204"/>
    </source>
</evidence>
<keyword evidence="8" id="KW-0539">Nucleus</keyword>
<dbReference type="AlphaFoldDB" id="A0A7S3SAV3"/>
<dbReference type="GO" id="GO:0003684">
    <property type="term" value="F:damaged DNA binding"/>
    <property type="evidence" value="ECO:0007669"/>
    <property type="project" value="InterPro"/>
</dbReference>
<evidence type="ECO:0000256" key="5">
    <source>
        <dbReference type="ARBA" id="ARBA00022771"/>
    </source>
</evidence>
<comment type="subcellular location">
    <subcellularLocation>
        <location evidence="1">Nucleus</location>
    </subcellularLocation>
</comment>
<feature type="domain" description="RanBP2-type" evidence="13">
    <location>
        <begin position="629"/>
        <end position="658"/>
    </location>
</feature>
<evidence type="ECO:0000259" key="13">
    <source>
        <dbReference type="PROSITE" id="PS50199"/>
    </source>
</evidence>
<keyword evidence="5 10" id="KW-0863">Zinc-finger</keyword>
<keyword evidence="7" id="KW-0234">DNA repair</keyword>
<feature type="region of interest" description="Disordered" evidence="11">
    <location>
        <begin position="662"/>
        <end position="732"/>
    </location>
</feature>
<feature type="domain" description="UmuC" evidence="12">
    <location>
        <begin position="10"/>
        <end position="320"/>
    </location>
</feature>
<evidence type="ECO:0000256" key="3">
    <source>
        <dbReference type="ARBA" id="ARBA00022723"/>
    </source>
</evidence>
<dbReference type="GO" id="GO:0042276">
    <property type="term" value="P:error-prone translesion synthesis"/>
    <property type="evidence" value="ECO:0007669"/>
    <property type="project" value="TreeGrafter"/>
</dbReference>
<dbReference type="PROSITE" id="PS50173">
    <property type="entry name" value="UMUC"/>
    <property type="match status" value="1"/>
</dbReference>
<dbReference type="GO" id="GO:0008270">
    <property type="term" value="F:zinc ion binding"/>
    <property type="evidence" value="ECO:0007669"/>
    <property type="project" value="UniProtKB-KW"/>
</dbReference>
<keyword evidence="2" id="KW-0808">Transferase</keyword>
<evidence type="ECO:0000256" key="8">
    <source>
        <dbReference type="ARBA" id="ARBA00023242"/>
    </source>
</evidence>
<dbReference type="PROSITE" id="PS01358">
    <property type="entry name" value="ZF_RANBP2_1"/>
    <property type="match status" value="1"/>
</dbReference>
<dbReference type="SMART" id="SM00547">
    <property type="entry name" value="ZnF_RBZ"/>
    <property type="match status" value="1"/>
</dbReference>
<evidence type="ECO:0000256" key="9">
    <source>
        <dbReference type="ARBA" id="ARBA00044975"/>
    </source>
</evidence>
<dbReference type="SUPFAM" id="SSF56672">
    <property type="entry name" value="DNA/RNA polymerases"/>
    <property type="match status" value="1"/>
</dbReference>
<feature type="compositionally biased region" description="Polar residues" evidence="11">
    <location>
        <begin position="666"/>
        <end position="679"/>
    </location>
</feature>
<dbReference type="PROSITE" id="PS50199">
    <property type="entry name" value="ZF_RANBP2_2"/>
    <property type="match status" value="1"/>
</dbReference>
<keyword evidence="6" id="KW-0862">Zinc</keyword>
<dbReference type="Pfam" id="PF11799">
    <property type="entry name" value="IMS_C"/>
    <property type="match status" value="1"/>
</dbReference>
<sequence length="732" mass="73787">MHVSASGRCVALIDMDCFYCACERALDPSLLGLPMAVVQYNPYENSKSSGGGENIGGVVSLPAQPAAARVAVRDGRVLLPAAQNGSIIAVSYEARERGVTRFFRGREAVAKCPELVLVQVPTSHGKSDMGVYRDFGAKALALIHRTCGEGALTEKASVDEMYVDLTRPARALLGATSYADVLSEAAAAGTHVAGAEEAEAEAEKGAQPTGMLARNSFRAGHAGQVVRRIGEASAAWWQRTPDEWDEGEIQLAAGAVIVARARAAVSAELGFTCSAGIASNKLLAKLCGGLHKPNQQTLLPRGAVHALLDPLPIDRLRGFGGKLGAILREGRPDLGLPGYATAGELRSGGGAAAARLLRGEWSHPGEEAARAVRMASGCDDDAVRERPLAKQVGACKNFSGARGSVRGPIDSRAGLAEWASQLAEDIAARLAQQREEHGRIATTLVAHVSLDGQAGRSRRSQLRDPSACGIARQGVELLGPLLELRPPTRLGITNFGFSADSFEKEAHPKERGSLQRLFSAAAAAAPCTAAAAAGPAPPASAAPASPPAAASAAVAASAAAAAASAAAAAPLAPSSPVAASATATRCLASIVDGGGGGGGGRGGLAACDVDSKRQRVGFPLALPPAAPAPAAVWSCSACTLDNEAGSARCALCGALRGSALPPATTLDEQSSSAGRTQPRTAAGGASGRGRGRGGVGGASSKGAGRSRGGVGSGGPSGGGLPAYFTKVPRSTV</sequence>
<dbReference type="PANTHER" id="PTHR45873:SF1">
    <property type="entry name" value="DNA POLYMERASE ETA"/>
    <property type="match status" value="1"/>
</dbReference>
<dbReference type="InterPro" id="IPR017961">
    <property type="entry name" value="DNA_pol_Y-fam_little_finger"/>
</dbReference>
<dbReference type="GO" id="GO:0009314">
    <property type="term" value="P:response to radiation"/>
    <property type="evidence" value="ECO:0007669"/>
    <property type="project" value="TreeGrafter"/>
</dbReference>
<dbReference type="PANTHER" id="PTHR45873">
    <property type="entry name" value="DNA POLYMERASE ETA"/>
    <property type="match status" value="1"/>
</dbReference>
<evidence type="ECO:0000256" key="1">
    <source>
        <dbReference type="ARBA" id="ARBA00004123"/>
    </source>
</evidence>
<dbReference type="GO" id="GO:0005657">
    <property type="term" value="C:replication fork"/>
    <property type="evidence" value="ECO:0007669"/>
    <property type="project" value="TreeGrafter"/>
</dbReference>
<dbReference type="Gene3D" id="3.30.1490.100">
    <property type="entry name" value="DNA polymerase, Y-family, little finger domain"/>
    <property type="match status" value="1"/>
</dbReference>
<dbReference type="GO" id="GO:0006281">
    <property type="term" value="P:DNA repair"/>
    <property type="evidence" value="ECO:0007669"/>
    <property type="project" value="UniProtKB-KW"/>
</dbReference>
<gene>
    <name evidence="14" type="ORF">EHUX00137_LOCUS17426</name>
</gene>
<accession>A0A7S3SAV3</accession>
<feature type="compositionally biased region" description="Gly residues" evidence="11">
    <location>
        <begin position="684"/>
        <end position="720"/>
    </location>
</feature>
<keyword evidence="4" id="KW-0227">DNA damage</keyword>
<organism evidence="14">
    <name type="scientific">Emiliania huxleyi</name>
    <name type="common">Coccolithophore</name>
    <name type="synonym">Pontosphaera huxleyi</name>
    <dbReference type="NCBI Taxonomy" id="2903"/>
    <lineage>
        <taxon>Eukaryota</taxon>
        <taxon>Haptista</taxon>
        <taxon>Haptophyta</taxon>
        <taxon>Prymnesiophyceae</taxon>
        <taxon>Isochrysidales</taxon>
        <taxon>Noelaerhabdaceae</taxon>
        <taxon>Emiliania</taxon>
    </lineage>
</organism>
<keyword evidence="3" id="KW-0479">Metal-binding</keyword>
<evidence type="ECO:0000256" key="11">
    <source>
        <dbReference type="SAM" id="MobiDB-lite"/>
    </source>
</evidence>
<reference evidence="14" key="1">
    <citation type="submission" date="2021-01" db="EMBL/GenBank/DDBJ databases">
        <authorList>
            <person name="Corre E."/>
            <person name="Pelletier E."/>
            <person name="Niang G."/>
            <person name="Scheremetjew M."/>
            <person name="Finn R."/>
            <person name="Kale V."/>
            <person name="Holt S."/>
            <person name="Cochrane G."/>
            <person name="Meng A."/>
            <person name="Brown T."/>
            <person name="Cohen L."/>
        </authorList>
    </citation>
    <scope>NUCLEOTIDE SEQUENCE</scope>
    <source>
        <strain evidence="14">379</strain>
    </source>
</reference>
<dbReference type="InterPro" id="IPR043502">
    <property type="entry name" value="DNA/RNA_pol_sf"/>
</dbReference>
<dbReference type="GO" id="GO:0035861">
    <property type="term" value="C:site of double-strand break"/>
    <property type="evidence" value="ECO:0007669"/>
    <property type="project" value="TreeGrafter"/>
</dbReference>
<dbReference type="InterPro" id="IPR052230">
    <property type="entry name" value="DNA_polymerase_eta"/>
</dbReference>
<protein>
    <recommendedName>
        <fullName evidence="9">DNA polymerase eta</fullName>
    </recommendedName>
</protein>
<dbReference type="Gene3D" id="3.30.70.270">
    <property type="match status" value="1"/>
</dbReference>
<dbReference type="InterPro" id="IPR001126">
    <property type="entry name" value="UmuC"/>
</dbReference>
<evidence type="ECO:0000256" key="6">
    <source>
        <dbReference type="ARBA" id="ARBA00022833"/>
    </source>
</evidence>
<dbReference type="SUPFAM" id="SSF100879">
    <property type="entry name" value="Lesion bypass DNA polymerase (Y-family), little finger domain"/>
    <property type="match status" value="1"/>
</dbReference>
<evidence type="ECO:0000256" key="2">
    <source>
        <dbReference type="ARBA" id="ARBA00022679"/>
    </source>
</evidence>
<dbReference type="InterPro" id="IPR001876">
    <property type="entry name" value="Znf_RanBP2"/>
</dbReference>